<protein>
    <recommendedName>
        <fullName evidence="2">N-acetyltransferase domain-containing protein</fullName>
    </recommendedName>
</protein>
<dbReference type="GeneID" id="28768256"/>
<feature type="region of interest" description="Disordered" evidence="1">
    <location>
        <begin position="89"/>
        <end position="119"/>
    </location>
</feature>
<dbReference type="GO" id="GO:0016747">
    <property type="term" value="F:acyltransferase activity, transferring groups other than amino-acyl groups"/>
    <property type="evidence" value="ECO:0007669"/>
    <property type="project" value="InterPro"/>
</dbReference>
<reference evidence="3 4" key="1">
    <citation type="submission" date="2016-05" db="EMBL/GenBank/DDBJ databases">
        <title>Comparative analysis of secretome profiles of manganese(II)-oxidizing ascomycete fungi.</title>
        <authorList>
            <consortium name="DOE Joint Genome Institute"/>
            <person name="Zeiner C.A."/>
            <person name="Purvine S.O."/>
            <person name="Zink E.M."/>
            <person name="Wu S."/>
            <person name="Pasa-Tolic L."/>
            <person name="Chaput D.L."/>
            <person name="Haridas S."/>
            <person name="Grigoriev I.V."/>
            <person name="Santelli C.M."/>
            <person name="Hansel C.M."/>
        </authorList>
    </citation>
    <scope>NUCLEOTIDE SEQUENCE [LARGE SCALE GENOMIC DNA]</scope>
    <source>
        <strain evidence="3 4">AP3s5-JAC2a</strain>
    </source>
</reference>
<evidence type="ECO:0000259" key="2">
    <source>
        <dbReference type="Pfam" id="PF00583"/>
    </source>
</evidence>
<dbReference type="RefSeq" id="XP_018039529.1">
    <property type="nucleotide sequence ID" value="XM_018184770.1"/>
</dbReference>
<dbReference type="PANTHER" id="PTHR42791">
    <property type="entry name" value="GNAT FAMILY ACETYLTRANSFERASE"/>
    <property type="match status" value="1"/>
</dbReference>
<dbReference type="InParanoid" id="A0A177CNS9"/>
<proteinExistence type="predicted"/>
<evidence type="ECO:0000313" key="3">
    <source>
        <dbReference type="EMBL" id="OAG09164.1"/>
    </source>
</evidence>
<dbReference type="STRING" id="1460663.A0A177CNS9"/>
<gene>
    <name evidence="3" type="ORF">CC84DRAFT_1257868</name>
</gene>
<dbReference type="Gene3D" id="3.40.630.30">
    <property type="match status" value="1"/>
</dbReference>
<dbReference type="InterPro" id="IPR052523">
    <property type="entry name" value="Trichothecene_AcTrans"/>
</dbReference>
<keyword evidence="4" id="KW-1185">Reference proteome</keyword>
<dbReference type="SUPFAM" id="SSF55729">
    <property type="entry name" value="Acyl-CoA N-acyltransferases (Nat)"/>
    <property type="match status" value="1"/>
</dbReference>
<feature type="domain" description="N-acetyltransferase" evidence="2">
    <location>
        <begin position="134"/>
        <end position="187"/>
    </location>
</feature>
<dbReference type="InterPro" id="IPR000182">
    <property type="entry name" value="GNAT_dom"/>
</dbReference>
<dbReference type="AlphaFoldDB" id="A0A177CNS9"/>
<evidence type="ECO:0000256" key="1">
    <source>
        <dbReference type="SAM" id="MobiDB-lite"/>
    </source>
</evidence>
<feature type="compositionally biased region" description="Acidic residues" evidence="1">
    <location>
        <begin position="100"/>
        <end position="109"/>
    </location>
</feature>
<dbReference type="OrthoDB" id="2115692at2759"/>
<evidence type="ECO:0000313" key="4">
    <source>
        <dbReference type="Proteomes" id="UP000077069"/>
    </source>
</evidence>
<dbReference type="Pfam" id="PF00583">
    <property type="entry name" value="Acetyltransf_1"/>
    <property type="match status" value="1"/>
</dbReference>
<dbReference type="CDD" id="cd04301">
    <property type="entry name" value="NAT_SF"/>
    <property type="match status" value="1"/>
</dbReference>
<organism evidence="3 4">
    <name type="scientific">Paraphaeosphaeria sporulosa</name>
    <dbReference type="NCBI Taxonomy" id="1460663"/>
    <lineage>
        <taxon>Eukaryota</taxon>
        <taxon>Fungi</taxon>
        <taxon>Dikarya</taxon>
        <taxon>Ascomycota</taxon>
        <taxon>Pezizomycotina</taxon>
        <taxon>Dothideomycetes</taxon>
        <taxon>Pleosporomycetidae</taxon>
        <taxon>Pleosporales</taxon>
        <taxon>Massarineae</taxon>
        <taxon>Didymosphaeriaceae</taxon>
        <taxon>Paraphaeosphaeria</taxon>
    </lineage>
</organism>
<dbReference type="PANTHER" id="PTHR42791:SF2">
    <property type="entry name" value="N-ACETYLTRANSFERASE DOMAIN-CONTAINING PROTEIN"/>
    <property type="match status" value="1"/>
</dbReference>
<accession>A0A177CNS9</accession>
<dbReference type="InterPro" id="IPR016181">
    <property type="entry name" value="Acyl_CoA_acyltransferase"/>
</dbReference>
<dbReference type="Proteomes" id="UP000077069">
    <property type="component" value="Unassembled WGS sequence"/>
</dbReference>
<dbReference type="EMBL" id="KV441550">
    <property type="protein sequence ID" value="OAG09164.1"/>
    <property type="molecule type" value="Genomic_DNA"/>
</dbReference>
<name>A0A177CNS9_9PLEO</name>
<sequence>MKFELLPVIYTDVPALARISAEAFARDPHAQVKQLGRKPIDMFSLTSPVITQSLNRESIVYMKAVDNEENELPGFCCWGYRVDTQLVPRADPGMLPSETANEEDGEEGSTSENDSIDPLNTLEAEDMKRWMDIFMPDETTQCLYIQMLCVAPHAHGKGLGSALVLWRAAVADRLGLFTWVQASEKAYRVLSKHSFGVVGDWTWTWKNGHRTTHDARMNWG</sequence>